<sequence>MNSINPKKVESENSKSTEKTWGSPIEFLMTCVGFSVGLGNVWRFPFLCFKNGGSAFVIAFGIMLFLVGLPLFFLEITIAQYSKFSPINVWKVVPIFRGLGIVSLLIATFISIYYNVLICYSLIYLISSFFPTLPWTTCDSEWNNEKCCIPSDITVINTSLSIGRCSKFTETPAKQYFYNYVLTLSDDIGNFTGVNWKLALSLLICWFLVFLSLSKGVKSLGKVSYITAIFPYVMIFALIIRGVTLEGAIIGIEYYILNINTDKLLTLETWTDAASQVYFILGVAQGGLYTLGRYNDFNYNHQKTSIFIAILDAVTGLLAGLAIFSVLGYMSTKTGINVPDLAVGGPGLSFIVYPEALSLMPFPWIWCIFFFMMMITIGFGSILSLSECVLDSITEVLKGKIDIHGKETFYRFLICMIFYLIAFPMTTHSGLYIQNLIDGYVSGYPFIIFGFLEALGLCWIYGINNLKRDIKLMLGKNLSYYWIVCFAIVPVSTFSVFLISAISSKQLTLNDYVYPAWSHGIGWLIVIIVLSPLPIFFTISIRKTYLRLGRFNWRDYREYLKPDDEWKPAKKGDKVEHFKMEQVKNEAGVDNEGFIA</sequence>
<dbReference type="PRINTS" id="PR00176">
    <property type="entry name" value="NANEUSMPORT"/>
</dbReference>
<keyword evidence="7" id="KW-0325">Glycoprotein</keyword>
<keyword evidence="9" id="KW-1015">Disulfide bond</keyword>
<evidence type="ECO:0000256" key="6">
    <source>
        <dbReference type="ARBA" id="ARBA00023136"/>
    </source>
</evidence>
<feature type="transmembrane region" description="Helical" evidence="10">
    <location>
        <begin position="54"/>
        <end position="74"/>
    </location>
</feature>
<feature type="binding site" evidence="8">
    <location>
        <position position="40"/>
    </location>
    <ligand>
        <name>Na(+)</name>
        <dbReference type="ChEBI" id="CHEBI:29101"/>
        <label>1</label>
    </ligand>
</feature>
<keyword evidence="6 10" id="KW-0472">Membrane</keyword>
<proteinExistence type="inferred from homology"/>
<organism evidence="11 12">
    <name type="scientific">Brachionus plicatilis</name>
    <name type="common">Marine rotifer</name>
    <name type="synonym">Brachionus muelleri</name>
    <dbReference type="NCBI Taxonomy" id="10195"/>
    <lineage>
        <taxon>Eukaryota</taxon>
        <taxon>Metazoa</taxon>
        <taxon>Spiralia</taxon>
        <taxon>Gnathifera</taxon>
        <taxon>Rotifera</taxon>
        <taxon>Eurotatoria</taxon>
        <taxon>Monogononta</taxon>
        <taxon>Pseudotrocha</taxon>
        <taxon>Ploima</taxon>
        <taxon>Brachionidae</taxon>
        <taxon>Brachionus</taxon>
    </lineage>
</organism>
<keyword evidence="3" id="KW-0813">Transport</keyword>
<feature type="transmembrane region" description="Helical" evidence="10">
    <location>
        <begin position="194"/>
        <end position="213"/>
    </location>
</feature>
<dbReference type="NCBIfam" id="NF037979">
    <property type="entry name" value="Na_transp"/>
    <property type="match status" value="1"/>
</dbReference>
<dbReference type="InterPro" id="IPR037272">
    <property type="entry name" value="SNS_sf"/>
</dbReference>
<dbReference type="STRING" id="10195.A0A3M7R0B1"/>
<feature type="transmembrane region" description="Helical" evidence="10">
    <location>
        <begin position="521"/>
        <end position="541"/>
    </location>
</feature>
<dbReference type="InterPro" id="IPR000175">
    <property type="entry name" value="Na/ntran_symport"/>
</dbReference>
<evidence type="ECO:0000313" key="11">
    <source>
        <dbReference type="EMBL" id="RNA16685.1"/>
    </source>
</evidence>
<evidence type="ECO:0000256" key="1">
    <source>
        <dbReference type="ARBA" id="ARBA00004141"/>
    </source>
</evidence>
<reference evidence="11 12" key="1">
    <citation type="journal article" date="2018" name="Sci. Rep.">
        <title>Genomic signatures of local adaptation to the degree of environmental predictability in rotifers.</title>
        <authorList>
            <person name="Franch-Gras L."/>
            <person name="Hahn C."/>
            <person name="Garcia-Roger E.M."/>
            <person name="Carmona M.J."/>
            <person name="Serra M."/>
            <person name="Gomez A."/>
        </authorList>
    </citation>
    <scope>NUCLEOTIDE SEQUENCE [LARGE SCALE GENOMIC DNA]</scope>
    <source>
        <strain evidence="11">HYR1</strain>
    </source>
</reference>
<keyword evidence="12" id="KW-1185">Reference proteome</keyword>
<dbReference type="OrthoDB" id="6581954at2759"/>
<evidence type="ECO:0000313" key="12">
    <source>
        <dbReference type="Proteomes" id="UP000276133"/>
    </source>
</evidence>
<evidence type="ECO:0000256" key="7">
    <source>
        <dbReference type="ARBA" id="ARBA00023180"/>
    </source>
</evidence>
<dbReference type="SUPFAM" id="SSF161070">
    <property type="entry name" value="SNF-like"/>
    <property type="match status" value="1"/>
</dbReference>
<comment type="caution">
    <text evidence="11">The sequence shown here is derived from an EMBL/GenBank/DDBJ whole genome shotgun (WGS) entry which is preliminary data.</text>
</comment>
<dbReference type="EMBL" id="REGN01004651">
    <property type="protein sequence ID" value="RNA16685.1"/>
    <property type="molecule type" value="Genomic_DNA"/>
</dbReference>
<dbReference type="GO" id="GO:0005283">
    <property type="term" value="F:amino acid:sodium symporter activity"/>
    <property type="evidence" value="ECO:0007669"/>
    <property type="project" value="TreeGrafter"/>
</dbReference>
<dbReference type="PROSITE" id="PS50267">
    <property type="entry name" value="NA_NEUROTRAN_SYMP_3"/>
    <property type="match status" value="1"/>
</dbReference>
<dbReference type="GO" id="GO:0005886">
    <property type="term" value="C:plasma membrane"/>
    <property type="evidence" value="ECO:0007669"/>
    <property type="project" value="TreeGrafter"/>
</dbReference>
<gene>
    <name evidence="11" type="ORF">BpHYR1_051603</name>
</gene>
<comment type="similarity">
    <text evidence="2">Belongs to the sodium:neurotransmitter symporter (SNF) (TC 2.A.22) family.</text>
</comment>
<comment type="subcellular location">
    <subcellularLocation>
        <location evidence="1">Membrane</location>
        <topology evidence="1">Multi-pass membrane protein</topology>
    </subcellularLocation>
</comment>
<dbReference type="PANTHER" id="PTHR11616">
    <property type="entry name" value="SODIUM/CHLORIDE DEPENDENT TRANSPORTER"/>
    <property type="match status" value="1"/>
</dbReference>
<feature type="transmembrane region" description="Helical" evidence="10">
    <location>
        <begin position="409"/>
        <end position="426"/>
    </location>
</feature>
<evidence type="ECO:0000256" key="2">
    <source>
        <dbReference type="ARBA" id="ARBA00006459"/>
    </source>
</evidence>
<evidence type="ECO:0000256" key="9">
    <source>
        <dbReference type="PIRSR" id="PIRSR600175-2"/>
    </source>
</evidence>
<keyword evidence="8" id="KW-0915">Sodium</keyword>
<dbReference type="PANTHER" id="PTHR11616:SF321">
    <property type="entry name" value="SODIUM-DEPENDENT NUTRIENT AMINO ACID TRANSPORTER 1-RELATED"/>
    <property type="match status" value="1"/>
</dbReference>
<feature type="transmembrane region" description="Helical" evidence="10">
    <location>
        <begin position="446"/>
        <end position="466"/>
    </location>
</feature>
<feature type="transmembrane region" description="Helical" evidence="10">
    <location>
        <begin position="363"/>
        <end position="388"/>
    </location>
</feature>
<feature type="transmembrane region" description="Helical" evidence="10">
    <location>
        <begin position="277"/>
        <end position="294"/>
    </location>
</feature>
<feature type="binding site" evidence="8">
    <location>
        <position position="33"/>
    </location>
    <ligand>
        <name>Na(+)</name>
        <dbReference type="ChEBI" id="CHEBI:29101"/>
        <label>1</label>
    </ligand>
</feature>
<keyword evidence="5 10" id="KW-1133">Transmembrane helix</keyword>
<evidence type="ECO:0000256" key="8">
    <source>
        <dbReference type="PIRSR" id="PIRSR600175-1"/>
    </source>
</evidence>
<keyword evidence="4 10" id="KW-0812">Transmembrane</keyword>
<dbReference type="Pfam" id="PF00209">
    <property type="entry name" value="SNF"/>
    <property type="match status" value="1"/>
</dbReference>
<evidence type="ECO:0000256" key="5">
    <source>
        <dbReference type="ARBA" id="ARBA00022989"/>
    </source>
</evidence>
<feature type="transmembrane region" description="Helical" evidence="10">
    <location>
        <begin position="95"/>
        <end position="126"/>
    </location>
</feature>
<protein>
    <submittedName>
        <fullName evidence="11">Sodium-and chloride-dependent glycine transporter 1-like</fullName>
    </submittedName>
</protein>
<feature type="transmembrane region" description="Helical" evidence="10">
    <location>
        <begin position="225"/>
        <end position="257"/>
    </location>
</feature>
<feature type="binding site" evidence="8">
    <location>
        <position position="36"/>
    </location>
    <ligand>
        <name>Na(+)</name>
        <dbReference type="ChEBI" id="CHEBI:29101"/>
        <label>1</label>
    </ligand>
</feature>
<name>A0A3M7R0B1_BRAPC</name>
<evidence type="ECO:0000256" key="4">
    <source>
        <dbReference type="ARBA" id="ARBA00022692"/>
    </source>
</evidence>
<evidence type="ECO:0000256" key="10">
    <source>
        <dbReference type="SAM" id="Phobius"/>
    </source>
</evidence>
<accession>A0A3M7R0B1</accession>
<keyword evidence="8" id="KW-0479">Metal-binding</keyword>
<feature type="binding site" evidence="8">
    <location>
        <position position="381"/>
    </location>
    <ligand>
        <name>Na(+)</name>
        <dbReference type="ChEBI" id="CHEBI:29101"/>
        <label>1</label>
    </ligand>
</feature>
<feature type="transmembrane region" description="Helical" evidence="10">
    <location>
        <begin position="21"/>
        <end position="42"/>
    </location>
</feature>
<evidence type="ECO:0000256" key="3">
    <source>
        <dbReference type="ARBA" id="ARBA00022448"/>
    </source>
</evidence>
<dbReference type="GO" id="GO:0046872">
    <property type="term" value="F:metal ion binding"/>
    <property type="evidence" value="ECO:0007669"/>
    <property type="project" value="UniProtKB-KW"/>
</dbReference>
<feature type="transmembrane region" description="Helical" evidence="10">
    <location>
        <begin position="478"/>
        <end position="501"/>
    </location>
</feature>
<feature type="disulfide bond" evidence="9">
    <location>
        <begin position="138"/>
        <end position="147"/>
    </location>
</feature>
<dbReference type="Proteomes" id="UP000276133">
    <property type="component" value="Unassembled WGS sequence"/>
</dbReference>
<dbReference type="AlphaFoldDB" id="A0A3M7R0B1"/>
<dbReference type="GO" id="GO:0089718">
    <property type="term" value="P:amino acid import across plasma membrane"/>
    <property type="evidence" value="ECO:0007669"/>
    <property type="project" value="TreeGrafter"/>
</dbReference>
<feature type="transmembrane region" description="Helical" evidence="10">
    <location>
        <begin position="306"/>
        <end position="330"/>
    </location>
</feature>